<evidence type="ECO:0000313" key="1">
    <source>
        <dbReference type="Proteomes" id="UP000887566"/>
    </source>
</evidence>
<sequence length="24" mass="2639">MPISAHGPQLIVNAGKLHDLRYHA</sequence>
<dbReference type="WBParaSite" id="PSAMB.scaffold23027size457.g38782.t1">
    <property type="protein sequence ID" value="PSAMB.scaffold23027size457.g38782.t1"/>
    <property type="gene ID" value="PSAMB.scaffold23027size457.g38782"/>
</dbReference>
<dbReference type="AlphaFoldDB" id="A0A914VRF6"/>
<organism evidence="1 2">
    <name type="scientific">Plectus sambesii</name>
    <dbReference type="NCBI Taxonomy" id="2011161"/>
    <lineage>
        <taxon>Eukaryota</taxon>
        <taxon>Metazoa</taxon>
        <taxon>Ecdysozoa</taxon>
        <taxon>Nematoda</taxon>
        <taxon>Chromadorea</taxon>
        <taxon>Plectida</taxon>
        <taxon>Plectina</taxon>
        <taxon>Plectoidea</taxon>
        <taxon>Plectidae</taxon>
        <taxon>Plectus</taxon>
    </lineage>
</organism>
<dbReference type="Proteomes" id="UP000887566">
    <property type="component" value="Unplaced"/>
</dbReference>
<keyword evidence="1" id="KW-1185">Reference proteome</keyword>
<accession>A0A914VRF6</accession>
<protein>
    <submittedName>
        <fullName evidence="2">Uncharacterized protein</fullName>
    </submittedName>
</protein>
<reference evidence="2" key="1">
    <citation type="submission" date="2022-11" db="UniProtKB">
        <authorList>
            <consortium name="WormBaseParasite"/>
        </authorList>
    </citation>
    <scope>IDENTIFICATION</scope>
</reference>
<name>A0A914VRF6_9BILA</name>
<proteinExistence type="predicted"/>
<evidence type="ECO:0000313" key="2">
    <source>
        <dbReference type="WBParaSite" id="PSAMB.scaffold23027size457.g38782.t1"/>
    </source>
</evidence>